<feature type="region of interest" description="Disordered" evidence="1">
    <location>
        <begin position="151"/>
        <end position="174"/>
    </location>
</feature>
<sequence>MSKKQKFDLSNEANCKAALQYYNEIDSDDFVDNEDGEVMSEASEVEDNLEIEASDEDVIDLESDEDSASENRVLILKNGTTWKKDPPKLNRLKIQDKVKTKPGLTCKSKSFLSIAECLKLFIDDEMLDIIVEFTNQKDGFGVSKHCPILTKSSPDSQKSATKKHQIPPKKKKKSYHAGRVLLMIHI</sequence>
<dbReference type="AlphaFoldDB" id="A0AAN7PLE6"/>
<organism evidence="2 3">
    <name type="scientific">Aquatica leii</name>
    <dbReference type="NCBI Taxonomy" id="1421715"/>
    <lineage>
        <taxon>Eukaryota</taxon>
        <taxon>Metazoa</taxon>
        <taxon>Ecdysozoa</taxon>
        <taxon>Arthropoda</taxon>
        <taxon>Hexapoda</taxon>
        <taxon>Insecta</taxon>
        <taxon>Pterygota</taxon>
        <taxon>Neoptera</taxon>
        <taxon>Endopterygota</taxon>
        <taxon>Coleoptera</taxon>
        <taxon>Polyphaga</taxon>
        <taxon>Elateriformia</taxon>
        <taxon>Elateroidea</taxon>
        <taxon>Lampyridae</taxon>
        <taxon>Luciolinae</taxon>
        <taxon>Aquatica</taxon>
    </lineage>
</organism>
<evidence type="ECO:0000313" key="2">
    <source>
        <dbReference type="EMBL" id="KAK4885356.1"/>
    </source>
</evidence>
<feature type="compositionally biased region" description="Basic residues" evidence="1">
    <location>
        <begin position="160"/>
        <end position="174"/>
    </location>
</feature>
<evidence type="ECO:0000256" key="1">
    <source>
        <dbReference type="SAM" id="MobiDB-lite"/>
    </source>
</evidence>
<protein>
    <submittedName>
        <fullName evidence="2">Uncharacterized protein</fullName>
    </submittedName>
</protein>
<keyword evidence="3" id="KW-1185">Reference proteome</keyword>
<evidence type="ECO:0000313" key="3">
    <source>
        <dbReference type="Proteomes" id="UP001353858"/>
    </source>
</evidence>
<accession>A0AAN7PLE6</accession>
<dbReference type="EMBL" id="JARPUR010000001">
    <property type="protein sequence ID" value="KAK4885356.1"/>
    <property type="molecule type" value="Genomic_DNA"/>
</dbReference>
<comment type="caution">
    <text evidence="2">The sequence shown here is derived from an EMBL/GenBank/DDBJ whole genome shotgun (WGS) entry which is preliminary data.</text>
</comment>
<gene>
    <name evidence="2" type="ORF">RN001_001627</name>
</gene>
<reference evidence="3" key="1">
    <citation type="submission" date="2023-01" db="EMBL/GenBank/DDBJ databases">
        <title>Key to firefly adult light organ development and bioluminescence: homeobox transcription factors regulate luciferase expression and transportation to peroxisome.</title>
        <authorList>
            <person name="Fu X."/>
        </authorList>
    </citation>
    <scope>NUCLEOTIDE SEQUENCE [LARGE SCALE GENOMIC DNA]</scope>
</reference>
<dbReference type="Proteomes" id="UP001353858">
    <property type="component" value="Unassembled WGS sequence"/>
</dbReference>
<proteinExistence type="predicted"/>
<name>A0AAN7PLE6_9COLE</name>